<evidence type="ECO:0000313" key="5">
    <source>
        <dbReference type="Proteomes" id="UP000516148"/>
    </source>
</evidence>
<keyword evidence="1" id="KW-0175">Coiled coil</keyword>
<name>A0A7H0LR75_9SPHN</name>
<dbReference type="EMBL" id="CP061038">
    <property type="protein sequence ID" value="QNQ12178.1"/>
    <property type="molecule type" value="Genomic_DNA"/>
</dbReference>
<organism evidence="4 5">
    <name type="scientific">Sphingomonas alpina</name>
    <dbReference type="NCBI Taxonomy" id="653931"/>
    <lineage>
        <taxon>Bacteria</taxon>
        <taxon>Pseudomonadati</taxon>
        <taxon>Pseudomonadota</taxon>
        <taxon>Alphaproteobacteria</taxon>
        <taxon>Sphingomonadales</taxon>
        <taxon>Sphingomonadaceae</taxon>
        <taxon>Sphingomonas</taxon>
    </lineage>
</organism>
<accession>A0A7H0LR75</accession>
<evidence type="ECO:0000256" key="2">
    <source>
        <dbReference type="SAM" id="MobiDB-lite"/>
    </source>
</evidence>
<dbReference type="AlphaFoldDB" id="A0A7H0LR75"/>
<dbReference type="Proteomes" id="UP000516148">
    <property type="component" value="Chromosome"/>
</dbReference>
<feature type="coiled-coil region" evidence="1">
    <location>
        <begin position="54"/>
        <end position="143"/>
    </location>
</feature>
<feature type="region of interest" description="Disordered" evidence="2">
    <location>
        <begin position="183"/>
        <end position="207"/>
    </location>
</feature>
<dbReference type="KEGG" id="spap:H3Z74_22365"/>
<feature type="chain" id="PRO_5028901340" description="MASP" evidence="3">
    <location>
        <begin position="21"/>
        <end position="207"/>
    </location>
</feature>
<evidence type="ECO:0000313" key="4">
    <source>
        <dbReference type="EMBL" id="QNQ12178.1"/>
    </source>
</evidence>
<proteinExistence type="predicted"/>
<feature type="compositionally biased region" description="Low complexity" evidence="2">
    <location>
        <begin position="195"/>
        <end position="207"/>
    </location>
</feature>
<keyword evidence="5" id="KW-1185">Reference proteome</keyword>
<reference evidence="4 5" key="1">
    <citation type="submission" date="2020-09" db="EMBL/GenBank/DDBJ databases">
        <title>Sphingomonas sp., a new species isolated from pork steak.</title>
        <authorList>
            <person name="Heidler von Heilborn D."/>
        </authorList>
    </citation>
    <scope>NUCLEOTIDE SEQUENCE [LARGE SCALE GENOMIC DNA]</scope>
    <source>
        <strain evidence="5">S8-3T</strain>
    </source>
</reference>
<feature type="signal peptide" evidence="3">
    <location>
        <begin position="1"/>
        <end position="20"/>
    </location>
</feature>
<protein>
    <recommendedName>
        <fullName evidence="6">MASP</fullName>
    </recommendedName>
</protein>
<sequence length="207" mass="21119">MTRALCVSALLLSSATPAFARGKTDRAHEAIAAAKAKVDAANKLGASGEVPRLQAQAQAALRSAEEDLAAKRKDQAIAEANRASELADTAIGISERNRNEAVNAERAAAADAQQEAAAANARAQAAQQEANAAAADAAAARAAPPPAPIVIAPPAPTTTTITTETVKSAAPATVARKKVTVRKPVRRVVKRSGTAEKTTTTVTTKTE</sequence>
<evidence type="ECO:0008006" key="6">
    <source>
        <dbReference type="Google" id="ProtNLM"/>
    </source>
</evidence>
<evidence type="ECO:0000256" key="3">
    <source>
        <dbReference type="SAM" id="SignalP"/>
    </source>
</evidence>
<gene>
    <name evidence="4" type="ORF">H3Z74_22365</name>
</gene>
<keyword evidence="3" id="KW-0732">Signal</keyword>
<evidence type="ECO:0000256" key="1">
    <source>
        <dbReference type="SAM" id="Coils"/>
    </source>
</evidence>